<dbReference type="SUPFAM" id="SSF56808">
    <property type="entry name" value="Ribosomal protein L1"/>
    <property type="match status" value="1"/>
</dbReference>
<evidence type="ECO:0000256" key="10">
    <source>
        <dbReference type="ARBA" id="ARBA00070787"/>
    </source>
</evidence>
<evidence type="ECO:0000313" key="13">
    <source>
        <dbReference type="Proteomes" id="UP000383932"/>
    </source>
</evidence>
<keyword evidence="6" id="KW-0175">Coiled coil</keyword>
<dbReference type="InterPro" id="IPR028364">
    <property type="entry name" value="Ribosomal_uL1/biogenesis"/>
</dbReference>
<feature type="region of interest" description="Disordered" evidence="11">
    <location>
        <begin position="250"/>
        <end position="386"/>
    </location>
</feature>
<dbReference type="InterPro" id="IPR023674">
    <property type="entry name" value="Ribosomal_uL1-like"/>
</dbReference>
<evidence type="ECO:0000256" key="8">
    <source>
        <dbReference type="ARBA" id="ARBA00054167"/>
    </source>
</evidence>
<evidence type="ECO:0000313" key="12">
    <source>
        <dbReference type="EMBL" id="KAB5595859.1"/>
    </source>
</evidence>
<keyword evidence="3" id="KW-0597">Phosphoprotein</keyword>
<dbReference type="CDD" id="cd00403">
    <property type="entry name" value="Ribosomal_L1"/>
    <property type="match status" value="1"/>
</dbReference>
<protein>
    <recommendedName>
        <fullName evidence="10">Ribosomal L1 domain-containing protein 1</fullName>
    </recommendedName>
</protein>
<dbReference type="Proteomes" id="UP000383932">
    <property type="component" value="Unassembled WGS sequence"/>
</dbReference>
<keyword evidence="4" id="KW-0832">Ubl conjugation</keyword>
<keyword evidence="2" id="KW-1017">Isopeptide bond</keyword>
<dbReference type="OrthoDB" id="10251727at2759"/>
<comment type="subcellular location">
    <subcellularLocation>
        <location evidence="1">Nucleus</location>
        <location evidence="1">Nucleolus</location>
    </subcellularLocation>
</comment>
<reference evidence="12 13" key="1">
    <citation type="journal article" date="2019" name="Fungal Biol. Biotechnol.">
        <title>Draft genome sequence of fastidious pathogen Ceratobasidium theobromae, which causes vascular-streak dieback in Theobroma cacao.</title>
        <authorList>
            <person name="Ali S.S."/>
            <person name="Asman A."/>
            <person name="Shao J."/>
            <person name="Firmansyah A.P."/>
            <person name="Susilo A.W."/>
            <person name="Rosmana A."/>
            <person name="McMahon P."/>
            <person name="Junaid M."/>
            <person name="Guest D."/>
            <person name="Kheng T.Y."/>
            <person name="Meinhardt L.W."/>
            <person name="Bailey B.A."/>
        </authorList>
    </citation>
    <scope>NUCLEOTIDE SEQUENCE [LARGE SCALE GENOMIC DNA]</scope>
    <source>
        <strain evidence="12 13">CT2</strain>
    </source>
</reference>
<dbReference type="FunFam" id="3.40.50.790:FF:000004">
    <property type="entry name" value="Ribosomal L1 domain-containing 1-like 1"/>
    <property type="match status" value="1"/>
</dbReference>
<feature type="compositionally biased region" description="Polar residues" evidence="11">
    <location>
        <begin position="336"/>
        <end position="345"/>
    </location>
</feature>
<organism evidence="12 13">
    <name type="scientific">Ceratobasidium theobromae</name>
    <dbReference type="NCBI Taxonomy" id="1582974"/>
    <lineage>
        <taxon>Eukaryota</taxon>
        <taxon>Fungi</taxon>
        <taxon>Dikarya</taxon>
        <taxon>Basidiomycota</taxon>
        <taxon>Agaricomycotina</taxon>
        <taxon>Agaricomycetes</taxon>
        <taxon>Cantharellales</taxon>
        <taxon>Ceratobasidiaceae</taxon>
        <taxon>Ceratobasidium</taxon>
    </lineage>
</organism>
<evidence type="ECO:0000256" key="1">
    <source>
        <dbReference type="ARBA" id="ARBA00004604"/>
    </source>
</evidence>
<evidence type="ECO:0000256" key="5">
    <source>
        <dbReference type="ARBA" id="ARBA00022990"/>
    </source>
</evidence>
<dbReference type="InterPro" id="IPR016095">
    <property type="entry name" value="Ribosomal_uL1_3-a/b-sand"/>
</dbReference>
<evidence type="ECO:0000256" key="11">
    <source>
        <dbReference type="SAM" id="MobiDB-lite"/>
    </source>
</evidence>
<accession>A0A5N5QW59</accession>
<evidence type="ECO:0000256" key="4">
    <source>
        <dbReference type="ARBA" id="ARBA00022843"/>
    </source>
</evidence>
<feature type="compositionally biased region" description="Basic and acidic residues" evidence="11">
    <location>
        <begin position="362"/>
        <end position="380"/>
    </location>
</feature>
<evidence type="ECO:0000256" key="3">
    <source>
        <dbReference type="ARBA" id="ARBA00022553"/>
    </source>
</evidence>
<keyword evidence="5" id="KW-0007">Acetylation</keyword>
<dbReference type="Pfam" id="PF00687">
    <property type="entry name" value="Ribosomal_L1"/>
    <property type="match status" value="1"/>
</dbReference>
<dbReference type="Gene3D" id="3.40.50.790">
    <property type="match status" value="1"/>
</dbReference>
<name>A0A5N5QW59_9AGAM</name>
<dbReference type="EMBL" id="SSOP01000005">
    <property type="protein sequence ID" value="KAB5595859.1"/>
    <property type="molecule type" value="Genomic_DNA"/>
</dbReference>
<evidence type="ECO:0000256" key="6">
    <source>
        <dbReference type="ARBA" id="ARBA00023054"/>
    </source>
</evidence>
<dbReference type="GO" id="GO:0005730">
    <property type="term" value="C:nucleolus"/>
    <property type="evidence" value="ECO:0007669"/>
    <property type="project" value="UniProtKB-SubCell"/>
</dbReference>
<comment type="caution">
    <text evidence="12">The sequence shown here is derived from an EMBL/GenBank/DDBJ whole genome shotgun (WGS) entry which is preliminary data.</text>
</comment>
<feature type="compositionally biased region" description="Acidic residues" evidence="11">
    <location>
        <begin position="259"/>
        <end position="277"/>
    </location>
</feature>
<comment type="similarity">
    <text evidence="9">Belongs to the universal ribosomal protein uL1 family. Highly divergent.</text>
</comment>
<keyword evidence="7" id="KW-0539">Nucleus</keyword>
<evidence type="ECO:0000256" key="2">
    <source>
        <dbReference type="ARBA" id="ARBA00022499"/>
    </source>
</evidence>
<evidence type="ECO:0000256" key="7">
    <source>
        <dbReference type="ARBA" id="ARBA00023242"/>
    </source>
</evidence>
<gene>
    <name evidence="12" type="ORF">CTheo_623</name>
</gene>
<keyword evidence="13" id="KW-1185">Reference proteome</keyword>
<proteinExistence type="inferred from homology"/>
<sequence>MPSLIDSHVSVKQTRLAIDALLKHHEKHRAKREENDLLGAREEMVWLNVAVKKVHPEKKLKPFSIPLARPIIDPRTTSICLITKDPQREYKDLLVAQNVKFISRVVGVTKLKGKFKPFEARHQLMKDHGLFLADERVVPLMPKLLGKIFLKAKKQPIPVNLQKKDIKAELERAVSSTYMHQNQGTCTSIKIAPASFAPAQVLENLTSALPSIVKNIKGGWENVQSLHIKTSASVSLPIWSCDLGAGEGGRWSGLVGASEESEGSEENEESEESEEEPAPVQKEGKKRAAGVSPPTTIASKKAKTGSPEVAKAGKVPALLSKQKTTTIVSPLKSGLIPTSQGSTKKPISHTPIVEESSSDEELPPKLESKVKSRSTPEAKKTVKSTGIEQKKTKLLAGKRLGKGGSKTRLIGVKKLSR</sequence>
<dbReference type="AlphaFoldDB" id="A0A5N5QW59"/>
<evidence type="ECO:0000256" key="9">
    <source>
        <dbReference type="ARBA" id="ARBA00061550"/>
    </source>
</evidence>
<comment type="function">
    <text evidence="8">Regulates cellular senescence through inhibition of PTEN translation. Acts as a pro-apoptotic regulator in response to DNA damage.</text>
</comment>